<accession>A0ACC1DHP1</accession>
<protein>
    <submittedName>
        <fullName evidence="1">Uncharacterized protein</fullName>
    </submittedName>
</protein>
<evidence type="ECO:0000313" key="1">
    <source>
        <dbReference type="EMBL" id="KAJ0183401.1"/>
    </source>
</evidence>
<name>A0ACC1DHP1_9NEOP</name>
<comment type="caution">
    <text evidence="1">The sequence shown here is derived from an EMBL/GenBank/DDBJ whole genome shotgun (WGS) entry which is preliminary data.</text>
</comment>
<reference evidence="1 2" key="1">
    <citation type="journal article" date="2021" name="Front. Genet.">
        <title>Chromosome-Level Genome Assembly Reveals Significant Gene Expansion in the Toll and IMD Signaling Pathways of Dendrolimus kikuchii.</title>
        <authorList>
            <person name="Zhou J."/>
            <person name="Wu P."/>
            <person name="Xiong Z."/>
            <person name="Liu N."/>
            <person name="Zhao N."/>
            <person name="Ji M."/>
            <person name="Qiu Y."/>
            <person name="Yang B."/>
        </authorList>
    </citation>
    <scope>NUCLEOTIDE SEQUENCE [LARGE SCALE GENOMIC DNA]</scope>
    <source>
        <strain evidence="1">Ann1</strain>
    </source>
</reference>
<sequence>MRGKFNSWRGTHPAGKDLGFILDDAVATAKASVQNKLYENIKNSIGQKLLYRLAKERDHQSNDMTHIRCIKDEDGKVLTDDCSIKARWMKYFDKLLNEENMWHHELEDLRGNMGLVNEIRMDEVQDVLRKMKNGKAVGPDGIPIEVWKMLGEDGRMWLALFFNKLMIEETVPQEWHQSYLVPIFKQKGDIQDCNNYRGIKLLSHTMKAWEKVIEDRLRKETEVTLSQFGFMPGRTMLGVSLKDKIRNGDICKRTKVTDIARKISNL</sequence>
<organism evidence="1 2">
    <name type="scientific">Dendrolimus kikuchii</name>
    <dbReference type="NCBI Taxonomy" id="765133"/>
    <lineage>
        <taxon>Eukaryota</taxon>
        <taxon>Metazoa</taxon>
        <taxon>Ecdysozoa</taxon>
        <taxon>Arthropoda</taxon>
        <taxon>Hexapoda</taxon>
        <taxon>Insecta</taxon>
        <taxon>Pterygota</taxon>
        <taxon>Neoptera</taxon>
        <taxon>Endopterygota</taxon>
        <taxon>Lepidoptera</taxon>
        <taxon>Glossata</taxon>
        <taxon>Ditrysia</taxon>
        <taxon>Bombycoidea</taxon>
        <taxon>Lasiocampidae</taxon>
        <taxon>Dendrolimus</taxon>
    </lineage>
</organism>
<dbReference type="EMBL" id="CM034388">
    <property type="protein sequence ID" value="KAJ0183401.1"/>
    <property type="molecule type" value="Genomic_DNA"/>
</dbReference>
<proteinExistence type="predicted"/>
<dbReference type="Proteomes" id="UP000824533">
    <property type="component" value="Linkage Group LG02"/>
</dbReference>
<evidence type="ECO:0000313" key="2">
    <source>
        <dbReference type="Proteomes" id="UP000824533"/>
    </source>
</evidence>
<gene>
    <name evidence="1" type="ORF">K1T71_001377</name>
</gene>
<keyword evidence="2" id="KW-1185">Reference proteome</keyword>